<dbReference type="AlphaFoldDB" id="A0A1Y3GCZ8"/>
<protein>
    <submittedName>
        <fullName evidence="1">Uncharacterized protein</fullName>
    </submittedName>
</protein>
<gene>
    <name evidence="1" type="ORF">AMET1_0987</name>
</gene>
<proteinExistence type="predicted"/>
<dbReference type="RefSeq" id="WP_086637348.1">
    <property type="nucleotide sequence ID" value="NZ_MRZU01000003.1"/>
</dbReference>
<reference evidence="1 2" key="1">
    <citation type="submission" date="2016-12" db="EMBL/GenBank/DDBJ databases">
        <title>Discovery of methanogenic haloarchaea.</title>
        <authorList>
            <person name="Sorokin D.Y."/>
            <person name="Makarova K.S."/>
            <person name="Abbas B."/>
            <person name="Ferrer M."/>
            <person name="Golyshin P.N."/>
        </authorList>
    </citation>
    <scope>NUCLEOTIDE SEQUENCE [LARGE SCALE GENOMIC DNA]</scope>
    <source>
        <strain evidence="1">AMET1</strain>
    </source>
</reference>
<sequence>MLKKYLQQTQFFNTIINEEKQFQKYKNTFQELDCIGIMVLPDWLAMQKACLTGMLTVPPRRLGVRMEDRRLILITNVYDESKKAIRVGITQPEAHNLGDNTWIRWIPKKLIIEHHPKDLYPNHDLIKKHENNP</sequence>
<evidence type="ECO:0000313" key="2">
    <source>
        <dbReference type="Proteomes" id="UP000195137"/>
    </source>
</evidence>
<keyword evidence="2" id="KW-1185">Reference proteome</keyword>
<dbReference type="EMBL" id="MRZU01000003">
    <property type="protein sequence ID" value="OUJ19331.1"/>
    <property type="molecule type" value="Genomic_DNA"/>
</dbReference>
<accession>A0A1Y3GCZ8</accession>
<evidence type="ECO:0000313" key="1">
    <source>
        <dbReference type="EMBL" id="OUJ19331.1"/>
    </source>
</evidence>
<dbReference type="Proteomes" id="UP000195137">
    <property type="component" value="Unassembled WGS sequence"/>
</dbReference>
<name>A0A1Y3GCZ8_9EURY</name>
<organism evidence="1 2">
    <name type="scientific">Methanonatronarchaeum thermophilum</name>
    <dbReference type="NCBI Taxonomy" id="1927129"/>
    <lineage>
        <taxon>Archaea</taxon>
        <taxon>Methanobacteriati</taxon>
        <taxon>Methanobacteriota</taxon>
        <taxon>Methanonatronarchaeia</taxon>
        <taxon>Methanonatronarchaeales</taxon>
        <taxon>Methanonatronarchaeaceae</taxon>
        <taxon>Methanonatronarchaeum</taxon>
    </lineage>
</organism>
<comment type="caution">
    <text evidence="1">The sequence shown here is derived from an EMBL/GenBank/DDBJ whole genome shotgun (WGS) entry which is preliminary data.</text>
</comment>